<evidence type="ECO:0000256" key="2">
    <source>
        <dbReference type="ARBA" id="ARBA00022448"/>
    </source>
</evidence>
<name>A0A4V2P8X4_9GAMM</name>
<keyword evidence="12" id="KW-1185">Reference proteome</keyword>
<organism evidence="11 12">
    <name type="scientific">Cocleimonas flava</name>
    <dbReference type="NCBI Taxonomy" id="634765"/>
    <lineage>
        <taxon>Bacteria</taxon>
        <taxon>Pseudomonadati</taxon>
        <taxon>Pseudomonadota</taxon>
        <taxon>Gammaproteobacteria</taxon>
        <taxon>Thiotrichales</taxon>
        <taxon>Thiotrichaceae</taxon>
        <taxon>Cocleimonas</taxon>
    </lineage>
</organism>
<dbReference type="Proteomes" id="UP000294887">
    <property type="component" value="Unassembled WGS sequence"/>
</dbReference>
<dbReference type="AlphaFoldDB" id="A0A4V2P8X4"/>
<keyword evidence="5 9" id="KW-0812">Transmembrane</keyword>
<dbReference type="Pfam" id="PF04290">
    <property type="entry name" value="DctQ"/>
    <property type="match status" value="1"/>
</dbReference>
<gene>
    <name evidence="11" type="ORF">EV695_1955</name>
</gene>
<evidence type="ECO:0000259" key="10">
    <source>
        <dbReference type="Pfam" id="PF04290"/>
    </source>
</evidence>
<reference evidence="11 12" key="1">
    <citation type="submission" date="2019-03" db="EMBL/GenBank/DDBJ databases">
        <title>Genomic Encyclopedia of Type Strains, Phase IV (KMG-IV): sequencing the most valuable type-strain genomes for metagenomic binning, comparative biology and taxonomic classification.</title>
        <authorList>
            <person name="Goeker M."/>
        </authorList>
    </citation>
    <scope>NUCLEOTIDE SEQUENCE [LARGE SCALE GENOMIC DNA]</scope>
    <source>
        <strain evidence="11 12">DSM 24830</strain>
    </source>
</reference>
<evidence type="ECO:0000256" key="4">
    <source>
        <dbReference type="ARBA" id="ARBA00022519"/>
    </source>
</evidence>
<dbReference type="PANTHER" id="PTHR35011:SF10">
    <property type="entry name" value="TRAP TRANSPORTER SMALL PERMEASE PROTEIN"/>
    <property type="match status" value="1"/>
</dbReference>
<dbReference type="GO" id="GO:0022857">
    <property type="term" value="F:transmembrane transporter activity"/>
    <property type="evidence" value="ECO:0007669"/>
    <property type="project" value="UniProtKB-UniRule"/>
</dbReference>
<accession>A0A4V2P8X4</accession>
<keyword evidence="2 9" id="KW-0813">Transport</keyword>
<feature type="transmembrane region" description="Helical" evidence="9">
    <location>
        <begin position="85"/>
        <end position="110"/>
    </location>
</feature>
<feature type="transmembrane region" description="Helical" evidence="9">
    <location>
        <begin position="122"/>
        <end position="146"/>
    </location>
</feature>
<evidence type="ECO:0000256" key="7">
    <source>
        <dbReference type="ARBA" id="ARBA00023136"/>
    </source>
</evidence>
<proteinExistence type="inferred from homology"/>
<dbReference type="GO" id="GO:0015740">
    <property type="term" value="P:C4-dicarboxylate transport"/>
    <property type="evidence" value="ECO:0007669"/>
    <property type="project" value="TreeGrafter"/>
</dbReference>
<dbReference type="InterPro" id="IPR007387">
    <property type="entry name" value="TRAP_DctQ"/>
</dbReference>
<sequence length="165" mass="18252">MRRFLDTLYLGSGMLAGLFIILITIMILAQIVGRWFNIIIPSTEDFAGFFLAAATFLALAYTFRMGGHIRITILVHLLKGKVSRFALTAALSVFILMIAYGVYYTAAFVYESWSFDELSQGYIAVPLWIPQLGMVIGLLVFLIALIDDLVLLISGGTPTFVGLEE</sequence>
<evidence type="ECO:0000256" key="6">
    <source>
        <dbReference type="ARBA" id="ARBA00022989"/>
    </source>
</evidence>
<keyword evidence="6 9" id="KW-1133">Transmembrane helix</keyword>
<comment type="subcellular location">
    <subcellularLocation>
        <location evidence="1 9">Cell inner membrane</location>
        <topology evidence="1 9">Multi-pass membrane protein</topology>
    </subcellularLocation>
</comment>
<protein>
    <recommendedName>
        <fullName evidence="9">TRAP transporter small permease protein</fullName>
    </recommendedName>
</protein>
<dbReference type="EMBL" id="SMFQ01000003">
    <property type="protein sequence ID" value="TCJ87445.1"/>
    <property type="molecule type" value="Genomic_DNA"/>
</dbReference>
<evidence type="ECO:0000256" key="9">
    <source>
        <dbReference type="RuleBase" id="RU369079"/>
    </source>
</evidence>
<comment type="function">
    <text evidence="9">Part of the tripartite ATP-independent periplasmic (TRAP) transport system.</text>
</comment>
<keyword evidence="3" id="KW-1003">Cell membrane</keyword>
<comment type="subunit">
    <text evidence="9">The complex comprises the extracytoplasmic solute receptor protein and the two transmembrane proteins.</text>
</comment>
<evidence type="ECO:0000313" key="12">
    <source>
        <dbReference type="Proteomes" id="UP000294887"/>
    </source>
</evidence>
<feature type="domain" description="Tripartite ATP-independent periplasmic transporters DctQ component" evidence="10">
    <location>
        <begin position="23"/>
        <end position="153"/>
    </location>
</feature>
<keyword evidence="4 9" id="KW-0997">Cell inner membrane</keyword>
<dbReference type="RefSeq" id="WP_131905719.1">
    <property type="nucleotide sequence ID" value="NZ_BAAAFU010000004.1"/>
</dbReference>
<evidence type="ECO:0000313" key="11">
    <source>
        <dbReference type="EMBL" id="TCJ87445.1"/>
    </source>
</evidence>
<dbReference type="InterPro" id="IPR055348">
    <property type="entry name" value="DctQ"/>
</dbReference>
<keyword evidence="7 9" id="KW-0472">Membrane</keyword>
<evidence type="ECO:0000256" key="8">
    <source>
        <dbReference type="ARBA" id="ARBA00038436"/>
    </source>
</evidence>
<evidence type="ECO:0000256" key="1">
    <source>
        <dbReference type="ARBA" id="ARBA00004429"/>
    </source>
</evidence>
<feature type="transmembrane region" description="Helical" evidence="9">
    <location>
        <begin position="46"/>
        <end position="64"/>
    </location>
</feature>
<comment type="caution">
    <text evidence="11">The sequence shown here is derived from an EMBL/GenBank/DDBJ whole genome shotgun (WGS) entry which is preliminary data.</text>
</comment>
<evidence type="ECO:0000256" key="3">
    <source>
        <dbReference type="ARBA" id="ARBA00022475"/>
    </source>
</evidence>
<feature type="transmembrane region" description="Helical" evidence="9">
    <location>
        <begin position="7"/>
        <end position="31"/>
    </location>
</feature>
<dbReference type="PANTHER" id="PTHR35011">
    <property type="entry name" value="2,3-DIKETO-L-GULONATE TRAP TRANSPORTER SMALL PERMEASE PROTEIN YIAM"/>
    <property type="match status" value="1"/>
</dbReference>
<dbReference type="OrthoDB" id="26202at2"/>
<comment type="similarity">
    <text evidence="8 9">Belongs to the TRAP transporter small permease family.</text>
</comment>
<evidence type="ECO:0000256" key="5">
    <source>
        <dbReference type="ARBA" id="ARBA00022692"/>
    </source>
</evidence>
<dbReference type="GO" id="GO:0005886">
    <property type="term" value="C:plasma membrane"/>
    <property type="evidence" value="ECO:0007669"/>
    <property type="project" value="UniProtKB-SubCell"/>
</dbReference>